<protein>
    <submittedName>
        <fullName evidence="7">Lipid A core-O-antigen ligase</fullName>
    </submittedName>
</protein>
<feature type="transmembrane region" description="Helical" evidence="5">
    <location>
        <begin position="32"/>
        <end position="48"/>
    </location>
</feature>
<dbReference type="Pfam" id="PF04932">
    <property type="entry name" value="Wzy_C"/>
    <property type="match status" value="1"/>
</dbReference>
<dbReference type="GO" id="GO:0016874">
    <property type="term" value="F:ligase activity"/>
    <property type="evidence" value="ECO:0007669"/>
    <property type="project" value="UniProtKB-KW"/>
</dbReference>
<feature type="transmembrane region" description="Helical" evidence="5">
    <location>
        <begin position="60"/>
        <end position="78"/>
    </location>
</feature>
<feature type="transmembrane region" description="Helical" evidence="5">
    <location>
        <begin position="162"/>
        <end position="182"/>
    </location>
</feature>
<gene>
    <name evidence="7" type="ORF">H261_14940</name>
</gene>
<sequence length="419" mass="43538">MAGGNGLSVAEAAFVGIAFMFLPVAAYGNHGIVILLVVAGLASLWQIVRYGGRGWPLGRVMGLGLAAFLTWGGASALWAETPGIVLPRVLQLAGLTAAGLAVLSALPALDHRARHRIGMAMVFGMLGLFAAVGMDGGMDGAIERAVRRLLGLRVPEEWLRSHFKVGVTLCGLLMPVMALWLWRRRPWAVPLLVAGLVGCGLSVDSNTGLLAAGVAGAVTALALVWPRAVCAGMAVLVTIGFLAAPAAVQRLPALPAMAEAVNILPNSMMHRLGIWGFAAGKVGERPLAGWGLDASRALPGGEAIIKVPARASHGIIMLDVQAMPLHPHNLMLQVWLETGLLGVLLLLSAFLALIMALWRSPPAVRASGLGTAAGILVIGAASFGAWQAWWVASQWLVATFCLILSPPATRDLSSAPPSS</sequence>
<comment type="caution">
    <text evidence="7">The sequence shown here is derived from an EMBL/GenBank/DDBJ whole genome shotgun (WGS) entry which is preliminary data.</text>
</comment>
<keyword evidence="4 5" id="KW-0472">Membrane</keyword>
<feature type="transmembrane region" description="Helical" evidence="5">
    <location>
        <begin position="121"/>
        <end position="142"/>
    </location>
</feature>
<evidence type="ECO:0000313" key="8">
    <source>
        <dbReference type="Proteomes" id="UP000011744"/>
    </source>
</evidence>
<feature type="transmembrane region" description="Helical" evidence="5">
    <location>
        <begin position="230"/>
        <end position="248"/>
    </location>
</feature>
<keyword evidence="2 5" id="KW-0812">Transmembrane</keyword>
<keyword evidence="3 5" id="KW-1133">Transmembrane helix</keyword>
<dbReference type="AlphaFoldDB" id="M2Y7V2"/>
<accession>M2Y7V2</accession>
<dbReference type="Proteomes" id="UP000011744">
    <property type="component" value="Unassembled WGS sequence"/>
</dbReference>
<evidence type="ECO:0000256" key="5">
    <source>
        <dbReference type="SAM" id="Phobius"/>
    </source>
</evidence>
<feature type="transmembrane region" description="Helical" evidence="5">
    <location>
        <begin position="187"/>
        <end position="203"/>
    </location>
</feature>
<evidence type="ECO:0000256" key="2">
    <source>
        <dbReference type="ARBA" id="ARBA00022692"/>
    </source>
</evidence>
<dbReference type="EMBL" id="AONQ01000042">
    <property type="protein sequence ID" value="EME69111.1"/>
    <property type="molecule type" value="Genomic_DNA"/>
</dbReference>
<keyword evidence="7" id="KW-0436">Ligase</keyword>
<evidence type="ECO:0000256" key="3">
    <source>
        <dbReference type="ARBA" id="ARBA00022989"/>
    </source>
</evidence>
<evidence type="ECO:0000259" key="6">
    <source>
        <dbReference type="Pfam" id="PF04932"/>
    </source>
</evidence>
<name>M2Y7V2_9PROT</name>
<dbReference type="GO" id="GO:0016020">
    <property type="term" value="C:membrane"/>
    <property type="evidence" value="ECO:0007669"/>
    <property type="project" value="UniProtKB-SubCell"/>
</dbReference>
<dbReference type="STRING" id="1244869.H261_14940"/>
<feature type="domain" description="O-antigen ligase-related" evidence="6">
    <location>
        <begin position="204"/>
        <end position="347"/>
    </location>
</feature>
<dbReference type="PATRIC" id="fig|1244869.3.peg.3005"/>
<evidence type="ECO:0000256" key="4">
    <source>
        <dbReference type="ARBA" id="ARBA00023136"/>
    </source>
</evidence>
<feature type="transmembrane region" description="Helical" evidence="5">
    <location>
        <begin position="90"/>
        <end position="109"/>
    </location>
</feature>
<reference evidence="7 8" key="1">
    <citation type="journal article" date="2014" name="Genome Announc.">
        <title>Draft Genome Sequence of Magnetospirillum sp. Strain SO-1, a Freshwater Magnetotactic Bacterium Isolated from the Ol'khovka River, Russia.</title>
        <authorList>
            <person name="Grouzdev D.S."/>
            <person name="Dziuba M.V."/>
            <person name="Sukhacheva M.S."/>
            <person name="Mardanov A.V."/>
            <person name="Beletskiy A.V."/>
            <person name="Kuznetsov B.B."/>
            <person name="Skryabin K.G."/>
        </authorList>
    </citation>
    <scope>NUCLEOTIDE SEQUENCE [LARGE SCALE GENOMIC DNA]</scope>
    <source>
        <strain evidence="7 8">SO-1</strain>
    </source>
</reference>
<organism evidence="7 8">
    <name type="scientific">Paramagnetospirillum caucaseum</name>
    <dbReference type="NCBI Taxonomy" id="1244869"/>
    <lineage>
        <taxon>Bacteria</taxon>
        <taxon>Pseudomonadati</taxon>
        <taxon>Pseudomonadota</taxon>
        <taxon>Alphaproteobacteria</taxon>
        <taxon>Rhodospirillales</taxon>
        <taxon>Magnetospirillaceae</taxon>
        <taxon>Paramagnetospirillum</taxon>
    </lineage>
</organism>
<feature type="transmembrane region" description="Helical" evidence="5">
    <location>
        <begin position="369"/>
        <end position="389"/>
    </location>
</feature>
<keyword evidence="8" id="KW-1185">Reference proteome</keyword>
<feature type="transmembrane region" description="Helical" evidence="5">
    <location>
        <begin position="334"/>
        <end position="357"/>
    </location>
</feature>
<comment type="subcellular location">
    <subcellularLocation>
        <location evidence="1">Membrane</location>
        <topology evidence="1">Multi-pass membrane protein</topology>
    </subcellularLocation>
</comment>
<feature type="transmembrane region" description="Helical" evidence="5">
    <location>
        <begin position="7"/>
        <end position="26"/>
    </location>
</feature>
<dbReference type="eggNOG" id="COG3307">
    <property type="taxonomic scope" value="Bacteria"/>
</dbReference>
<dbReference type="InterPro" id="IPR007016">
    <property type="entry name" value="O-antigen_ligase-rel_domated"/>
</dbReference>
<proteinExistence type="predicted"/>
<evidence type="ECO:0000313" key="7">
    <source>
        <dbReference type="EMBL" id="EME69111.1"/>
    </source>
</evidence>
<evidence type="ECO:0000256" key="1">
    <source>
        <dbReference type="ARBA" id="ARBA00004141"/>
    </source>
</evidence>